<evidence type="ECO:0000313" key="3">
    <source>
        <dbReference type="Proteomes" id="UP000728647"/>
    </source>
</evidence>
<dbReference type="InterPro" id="IPR051321">
    <property type="entry name" value="PHA/PHB_synthase"/>
</dbReference>
<dbReference type="OrthoDB" id="202878at2157"/>
<sequence length="311" mass="34085">MDPREFYRQTLDRTARTPAKIAQAPLRTGQLATAEPGVTPYEVVYEEGPASLRRYEPRVPADERRDVPLAIAYPFINDPSILDFADDRRGPPLAFETAADGESEPRAADGSDAHTGPSTEAVDNADGIDLVRTLAANHDPQQIADAFDAVPSPLLEAALALRKPVEYTVTNPLRLWDRLDDPAVVEEYGRKRSWAAGGPALSGAAYAEFVTELVLENRLLEGTWELHGRSVDLERIDMPVLLILGTEDEFVPPRAARPFLEAVASEDAAALEFPTSHVGTSVAPEAHDEWWPRAREWLSERSGVSSESEPA</sequence>
<dbReference type="RefSeq" id="WP_174702433.1">
    <property type="nucleotide sequence ID" value="NZ_JABURA010000001.1"/>
</dbReference>
<name>A0A8J8KCC6_9EURY</name>
<dbReference type="PANTHER" id="PTHR36837:SF2">
    <property type="entry name" value="POLY(3-HYDROXYALKANOATE) POLYMERASE SUBUNIT PHAC"/>
    <property type="match status" value="1"/>
</dbReference>
<organism evidence="2 3">
    <name type="scientific">Haloterrigena gelatinilytica</name>
    <dbReference type="NCBI Taxonomy" id="2741724"/>
    <lineage>
        <taxon>Archaea</taxon>
        <taxon>Methanobacteriati</taxon>
        <taxon>Methanobacteriota</taxon>
        <taxon>Stenosarchaea group</taxon>
        <taxon>Halobacteria</taxon>
        <taxon>Halobacteriales</taxon>
        <taxon>Natrialbaceae</taxon>
        <taxon>Haloterrigena</taxon>
    </lineage>
</organism>
<dbReference type="Gene3D" id="3.40.50.1820">
    <property type="entry name" value="alpha/beta hydrolase"/>
    <property type="match status" value="1"/>
</dbReference>
<protein>
    <submittedName>
        <fullName evidence="2">Poly(R)-hydroxyalkanoic acid synthase</fullName>
    </submittedName>
</protein>
<dbReference type="SUPFAM" id="SSF53474">
    <property type="entry name" value="alpha/beta-Hydrolases"/>
    <property type="match status" value="1"/>
</dbReference>
<evidence type="ECO:0000313" key="2">
    <source>
        <dbReference type="EMBL" id="NUB92290.1"/>
    </source>
</evidence>
<proteinExistence type="predicted"/>
<reference evidence="2" key="1">
    <citation type="submission" date="2020-06" db="EMBL/GenBank/DDBJ databases">
        <title>Haloterrigena sp. nov., an extremely halophilic archaeon isolated from a saline sediment.</title>
        <authorList>
            <person name="Liu B.-B."/>
        </authorList>
    </citation>
    <scope>NUCLEOTIDE SEQUENCE</scope>
    <source>
        <strain evidence="2">SYSU A121-1</strain>
    </source>
</reference>
<evidence type="ECO:0000256" key="1">
    <source>
        <dbReference type="SAM" id="MobiDB-lite"/>
    </source>
</evidence>
<feature type="region of interest" description="Disordered" evidence="1">
    <location>
        <begin position="92"/>
        <end position="123"/>
    </location>
</feature>
<dbReference type="PANTHER" id="PTHR36837">
    <property type="entry name" value="POLY(3-HYDROXYALKANOATE) POLYMERASE SUBUNIT PHAC"/>
    <property type="match status" value="1"/>
</dbReference>
<accession>A0A8J8KCC6</accession>
<dbReference type="EMBL" id="JABURA010000001">
    <property type="protein sequence ID" value="NUB92290.1"/>
    <property type="molecule type" value="Genomic_DNA"/>
</dbReference>
<feature type="compositionally biased region" description="Basic and acidic residues" evidence="1">
    <location>
        <begin position="103"/>
        <end position="112"/>
    </location>
</feature>
<dbReference type="InterPro" id="IPR029058">
    <property type="entry name" value="AB_hydrolase_fold"/>
</dbReference>
<comment type="caution">
    <text evidence="2">The sequence shown here is derived from an EMBL/GenBank/DDBJ whole genome shotgun (WGS) entry which is preliminary data.</text>
</comment>
<dbReference type="AlphaFoldDB" id="A0A8J8KCC6"/>
<dbReference type="Proteomes" id="UP000728647">
    <property type="component" value="Unassembled WGS sequence"/>
</dbReference>
<gene>
    <name evidence="2" type="ORF">HT576_14830</name>
</gene>